<dbReference type="SUPFAM" id="SSF53955">
    <property type="entry name" value="Lysozyme-like"/>
    <property type="match status" value="1"/>
</dbReference>
<comment type="caution">
    <text evidence="3">The sequence shown here is derived from an EMBL/GenBank/DDBJ whole genome shotgun (WGS) entry which is preliminary data.</text>
</comment>
<dbReference type="PANTHER" id="PTHR33734:SF22">
    <property type="entry name" value="MEMBRANE-BOUND LYTIC MUREIN TRANSGLYCOSYLASE D"/>
    <property type="match status" value="1"/>
</dbReference>
<protein>
    <submittedName>
        <fullName evidence="3">LysM peptidoglycan-binding domain-containing protein</fullName>
    </submittedName>
</protein>
<name>A0A9X1S7S8_9MICC</name>
<dbReference type="Proteomes" id="UP001139264">
    <property type="component" value="Unassembled WGS sequence"/>
</dbReference>
<dbReference type="Pfam" id="PF01464">
    <property type="entry name" value="SLT"/>
    <property type="match status" value="1"/>
</dbReference>
<proteinExistence type="predicted"/>
<dbReference type="PROSITE" id="PS51782">
    <property type="entry name" value="LYSM"/>
    <property type="match status" value="3"/>
</dbReference>
<evidence type="ECO:0000259" key="2">
    <source>
        <dbReference type="PROSITE" id="PS51782"/>
    </source>
</evidence>
<dbReference type="AlphaFoldDB" id="A0A9X1S7S8"/>
<dbReference type="Gene3D" id="1.10.530.10">
    <property type="match status" value="1"/>
</dbReference>
<evidence type="ECO:0000313" key="3">
    <source>
        <dbReference type="EMBL" id="MCC3270582.1"/>
    </source>
</evidence>
<organism evidence="3 4">
    <name type="scientific">Arthrobacter gengyunqii</name>
    <dbReference type="NCBI Taxonomy" id="2886940"/>
    <lineage>
        <taxon>Bacteria</taxon>
        <taxon>Bacillati</taxon>
        <taxon>Actinomycetota</taxon>
        <taxon>Actinomycetes</taxon>
        <taxon>Micrococcales</taxon>
        <taxon>Micrococcaceae</taxon>
        <taxon>Arthrobacter</taxon>
    </lineage>
</organism>
<dbReference type="CDD" id="cd00118">
    <property type="entry name" value="LysM"/>
    <property type="match status" value="3"/>
</dbReference>
<reference evidence="3" key="1">
    <citation type="submission" date="2021-10" db="EMBL/GenBank/DDBJ databases">
        <title>Novel species in genus Arthrobacter.</title>
        <authorList>
            <person name="Liu Y."/>
        </authorList>
    </citation>
    <scope>NUCLEOTIDE SEQUENCE</scope>
    <source>
        <strain evidence="3">Zg-Y809</strain>
    </source>
</reference>
<evidence type="ECO:0000313" key="4">
    <source>
        <dbReference type="Proteomes" id="UP001139264"/>
    </source>
</evidence>
<sequence>MTAQSIQGSNSPRSISRGMPRKLSVAVTTAAIPAVMMSALALAEPAQAVPAAPDAALFPQLPLQAIKNLTAGNTAGLVAPSQLATQIPFTIPAESSVPATHRIEAGDTVSSIAARYGLSLEEVLRVNNLQSSSLIFAGEELRLPGSGTTAAPSASAAAVYTVKSGDTLSAVAAAHGVSLDAVLAANGLTLTSVIHPGQEISLSGGTAPSVAPAAEPAAAATHTVEAGDTLTGIAARHNLGLADLMAANGMDDTTVLFPGDVVVLSGGGSVTTLSAAPAEAAPTDLVPSTFLHYTYPDHVVADANANKHALNNTAVPSRAEMQQIVSQTAVQMGVDPALAMAFSFQESGFDQRAVSPANAIGAMQVIPSSGDWASDLVGRQLNLLDPYDNATAGVAIIRSLMLTSDSLETAVASYYQGQYSVTTQGMFEDTRGYVASVLAHRQSFS</sequence>
<feature type="domain" description="LysM" evidence="2">
    <location>
        <begin position="99"/>
        <end position="143"/>
    </location>
</feature>
<dbReference type="SMART" id="SM00257">
    <property type="entry name" value="LysM"/>
    <property type="match status" value="3"/>
</dbReference>
<keyword evidence="1" id="KW-0732">Signal</keyword>
<dbReference type="EMBL" id="JAJFZP010000012">
    <property type="protein sequence ID" value="MCC3270582.1"/>
    <property type="molecule type" value="Genomic_DNA"/>
</dbReference>
<dbReference type="InterPro" id="IPR018392">
    <property type="entry name" value="LysM"/>
</dbReference>
<feature type="domain" description="LysM" evidence="2">
    <location>
        <begin position="158"/>
        <end position="202"/>
    </location>
</feature>
<dbReference type="Pfam" id="PF01476">
    <property type="entry name" value="LysM"/>
    <property type="match status" value="3"/>
</dbReference>
<feature type="domain" description="LysM" evidence="2">
    <location>
        <begin position="220"/>
        <end position="264"/>
    </location>
</feature>
<gene>
    <name evidence="3" type="ORF">LJ751_14685</name>
</gene>
<dbReference type="RefSeq" id="WP_227908939.1">
    <property type="nucleotide sequence ID" value="NZ_CP095461.1"/>
</dbReference>
<dbReference type="PANTHER" id="PTHR33734">
    <property type="entry name" value="LYSM DOMAIN-CONTAINING GPI-ANCHORED PROTEIN 2"/>
    <property type="match status" value="1"/>
</dbReference>
<dbReference type="InterPro" id="IPR023346">
    <property type="entry name" value="Lysozyme-like_dom_sf"/>
</dbReference>
<dbReference type="SUPFAM" id="SSF54106">
    <property type="entry name" value="LysM domain"/>
    <property type="match status" value="3"/>
</dbReference>
<dbReference type="Gene3D" id="3.10.350.10">
    <property type="entry name" value="LysM domain"/>
    <property type="match status" value="3"/>
</dbReference>
<feature type="signal peptide" evidence="1">
    <location>
        <begin position="1"/>
        <end position="48"/>
    </location>
</feature>
<accession>A0A9X1S7S8</accession>
<dbReference type="InterPro" id="IPR036779">
    <property type="entry name" value="LysM_dom_sf"/>
</dbReference>
<dbReference type="InterPro" id="IPR008258">
    <property type="entry name" value="Transglycosylase_SLT_dom_1"/>
</dbReference>
<evidence type="ECO:0000256" key="1">
    <source>
        <dbReference type="SAM" id="SignalP"/>
    </source>
</evidence>
<feature type="chain" id="PRO_5040827421" evidence="1">
    <location>
        <begin position="49"/>
        <end position="445"/>
    </location>
</feature>